<proteinExistence type="predicted"/>
<organism evidence="1 2">
    <name type="scientific">Pseudomonas moraviensis</name>
    <dbReference type="NCBI Taxonomy" id="321662"/>
    <lineage>
        <taxon>Bacteria</taxon>
        <taxon>Pseudomonadati</taxon>
        <taxon>Pseudomonadota</taxon>
        <taxon>Gammaproteobacteria</taxon>
        <taxon>Pseudomonadales</taxon>
        <taxon>Pseudomonadaceae</taxon>
        <taxon>Pseudomonas</taxon>
    </lineage>
</organism>
<sequence length="109" mass="11721">MKKEQLPEVVAAVARAIEAGKAAAAAAPDDGGSANLDRVYLRVGLLREKTLHDAGLHGWMQSASTYHARAFHLGAPFDGQGNRRYAGVQAMYKSLTSEGVDCGVWYQMD</sequence>
<evidence type="ECO:0000313" key="2">
    <source>
        <dbReference type="Proteomes" id="UP000217830"/>
    </source>
</evidence>
<dbReference type="EMBL" id="NRST01000001">
    <property type="protein sequence ID" value="PAW55578.1"/>
    <property type="molecule type" value="Genomic_DNA"/>
</dbReference>
<accession>A0A2A2PJ28</accession>
<name>A0A2A2PJ28_9PSED</name>
<dbReference type="RefSeq" id="WP_095667560.1">
    <property type="nucleotide sequence ID" value="NZ_NRSS01000004.1"/>
</dbReference>
<reference evidence="1 2" key="1">
    <citation type="submission" date="2017-08" db="EMBL/GenBank/DDBJ databases">
        <title>Draft Genome Sequence of Pseudomonas moraviensis TYU6, isolated from Taxus cuspidata by using PacBio Single-Molecule Real-Time Technology.</title>
        <authorList>
            <person name="Baek K.-H."/>
            <person name="Mishra A.K."/>
        </authorList>
    </citation>
    <scope>NUCLEOTIDE SEQUENCE [LARGE SCALE GENOMIC DNA]</scope>
    <source>
        <strain evidence="1 2">TYU6</strain>
    </source>
</reference>
<dbReference type="Proteomes" id="UP000217830">
    <property type="component" value="Unassembled WGS sequence"/>
</dbReference>
<dbReference type="AlphaFoldDB" id="A0A2A2PJ28"/>
<keyword evidence="2" id="KW-1185">Reference proteome</keyword>
<evidence type="ECO:0000313" key="1">
    <source>
        <dbReference type="EMBL" id="PAW55578.1"/>
    </source>
</evidence>
<gene>
    <name evidence="1" type="ORF">CKQ80_09750</name>
</gene>
<comment type="caution">
    <text evidence="1">The sequence shown here is derived from an EMBL/GenBank/DDBJ whole genome shotgun (WGS) entry which is preliminary data.</text>
</comment>
<protein>
    <submittedName>
        <fullName evidence="1">Uncharacterized protein</fullName>
    </submittedName>
</protein>